<dbReference type="EMBL" id="JACKWZ010000722">
    <property type="protein sequence ID" value="KAF9405531.1"/>
    <property type="molecule type" value="Genomic_DNA"/>
</dbReference>
<evidence type="ECO:0000313" key="2">
    <source>
        <dbReference type="Proteomes" id="UP000648187"/>
    </source>
</evidence>
<gene>
    <name evidence="1" type="ORF">HW555_013779</name>
</gene>
<protein>
    <submittedName>
        <fullName evidence="1">Uncharacterized protein</fullName>
    </submittedName>
</protein>
<dbReference type="Proteomes" id="UP000648187">
    <property type="component" value="Unassembled WGS sequence"/>
</dbReference>
<comment type="caution">
    <text evidence="1">The sequence shown here is derived from an EMBL/GenBank/DDBJ whole genome shotgun (WGS) entry which is preliminary data.</text>
</comment>
<reference evidence="1" key="1">
    <citation type="submission" date="2020-08" db="EMBL/GenBank/DDBJ databases">
        <title>Spodoptera exigua strain:BAW_Kor-Di-RS1 Genome sequencing and assembly.</title>
        <authorList>
            <person name="Kim J."/>
            <person name="Nam H.Y."/>
            <person name="Kwon M."/>
            <person name="Choi J.H."/>
            <person name="Cho S.R."/>
            <person name="Kim G.-H."/>
        </authorList>
    </citation>
    <scope>NUCLEOTIDE SEQUENCE</scope>
    <source>
        <strain evidence="1">BAW_Kor-Di-RS1</strain>
        <tissue evidence="1">Whole-body</tissue>
    </source>
</reference>
<sequence>MCRFEYWSSEYPDSATIRSAPTKRAPTCVPVPTSVPVPTCVPVTTYVPHLPSLPSSASALYTYPPAAAELPDYPG</sequence>
<name>A0A835KWN1_SPOEX</name>
<evidence type="ECO:0000313" key="1">
    <source>
        <dbReference type="EMBL" id="KAF9405531.1"/>
    </source>
</evidence>
<organism evidence="1 2">
    <name type="scientific">Spodoptera exigua</name>
    <name type="common">Beet armyworm</name>
    <name type="synonym">Noctua fulgens</name>
    <dbReference type="NCBI Taxonomy" id="7107"/>
    <lineage>
        <taxon>Eukaryota</taxon>
        <taxon>Metazoa</taxon>
        <taxon>Ecdysozoa</taxon>
        <taxon>Arthropoda</taxon>
        <taxon>Hexapoda</taxon>
        <taxon>Insecta</taxon>
        <taxon>Pterygota</taxon>
        <taxon>Neoptera</taxon>
        <taxon>Endopterygota</taxon>
        <taxon>Lepidoptera</taxon>
        <taxon>Glossata</taxon>
        <taxon>Ditrysia</taxon>
        <taxon>Noctuoidea</taxon>
        <taxon>Noctuidae</taxon>
        <taxon>Amphipyrinae</taxon>
        <taxon>Spodoptera</taxon>
    </lineage>
</organism>
<proteinExistence type="predicted"/>
<accession>A0A835KWN1</accession>
<keyword evidence="2" id="KW-1185">Reference proteome</keyword>
<dbReference type="AlphaFoldDB" id="A0A835KWN1"/>